<sequence>MIWIALRFMTLTLWLFPIYRGCQRRQQGDRPWLFVLLLAAMTGLWLALAPPNGWSLLLSWLMLPWVSWGLVKAAR</sequence>
<name>K2J3X9_9GAMM</name>
<comment type="caution">
    <text evidence="2">The sequence shown here is derived from an EMBL/GenBank/DDBJ whole genome shotgun (WGS) entry which is preliminary data.</text>
</comment>
<accession>K2J3X9</accession>
<dbReference type="STRING" id="745411.B3C1_14852"/>
<reference evidence="2 3" key="1">
    <citation type="journal article" date="2012" name="J. Bacteriol.">
        <title>Genome Sequence of Gallaecimonas xiamenensis Type Strain 3-C-1.</title>
        <authorList>
            <person name="Lai Q."/>
            <person name="Wang L."/>
            <person name="Wang W."/>
            <person name="Shao Z."/>
        </authorList>
    </citation>
    <scope>NUCLEOTIDE SEQUENCE [LARGE SCALE GENOMIC DNA]</scope>
    <source>
        <strain evidence="2 3">3-C-1</strain>
    </source>
</reference>
<evidence type="ECO:0000313" key="2">
    <source>
        <dbReference type="EMBL" id="EKE69582.1"/>
    </source>
</evidence>
<keyword evidence="3" id="KW-1185">Reference proteome</keyword>
<feature type="transmembrane region" description="Helical" evidence="1">
    <location>
        <begin position="31"/>
        <end position="48"/>
    </location>
</feature>
<organism evidence="2 3">
    <name type="scientific">Gallaecimonas xiamenensis 3-C-1</name>
    <dbReference type="NCBI Taxonomy" id="745411"/>
    <lineage>
        <taxon>Bacteria</taxon>
        <taxon>Pseudomonadati</taxon>
        <taxon>Pseudomonadota</taxon>
        <taxon>Gammaproteobacteria</taxon>
        <taxon>Enterobacterales</taxon>
        <taxon>Gallaecimonadaceae</taxon>
        <taxon>Gallaecimonas</taxon>
    </lineage>
</organism>
<keyword evidence="1" id="KW-1133">Transmembrane helix</keyword>
<protein>
    <submittedName>
        <fullName evidence="2">Uncharacterized protein</fullName>
    </submittedName>
</protein>
<dbReference type="RefSeq" id="WP_008485825.1">
    <property type="nucleotide sequence ID" value="NZ_AMRI01000023.1"/>
</dbReference>
<evidence type="ECO:0000313" key="3">
    <source>
        <dbReference type="Proteomes" id="UP000006755"/>
    </source>
</evidence>
<proteinExistence type="predicted"/>
<dbReference type="AlphaFoldDB" id="K2J3X9"/>
<dbReference type="EMBL" id="AMRI01000023">
    <property type="protein sequence ID" value="EKE69582.1"/>
    <property type="molecule type" value="Genomic_DNA"/>
</dbReference>
<gene>
    <name evidence="2" type="ORF">B3C1_14852</name>
</gene>
<keyword evidence="1" id="KW-0472">Membrane</keyword>
<feature type="transmembrane region" description="Helical" evidence="1">
    <location>
        <begin position="54"/>
        <end position="71"/>
    </location>
</feature>
<evidence type="ECO:0000256" key="1">
    <source>
        <dbReference type="SAM" id="Phobius"/>
    </source>
</evidence>
<keyword evidence="1" id="KW-0812">Transmembrane</keyword>
<dbReference type="Proteomes" id="UP000006755">
    <property type="component" value="Unassembled WGS sequence"/>
</dbReference>